<reference evidence="3 4" key="1">
    <citation type="submission" date="2020-02" db="EMBL/GenBank/DDBJ databases">
        <title>The draft genome of Grimontia sedimenta sp. nov., isolated from benthic sediments near coral reefs south of Kuwait.</title>
        <authorList>
            <person name="Mahmoud H.M."/>
            <person name="Jose L."/>
            <person name="Eapen S."/>
        </authorList>
    </citation>
    <scope>NUCLEOTIDE SEQUENCE [LARGE SCALE GENOMIC DNA]</scope>
    <source>
        <strain evidence="3 4">S25</strain>
    </source>
</reference>
<name>A0A6M1RUF5_9GAMM</name>
<dbReference type="Proteomes" id="UP000473008">
    <property type="component" value="Unassembled WGS sequence"/>
</dbReference>
<dbReference type="InterPro" id="IPR001466">
    <property type="entry name" value="Beta-lactam-related"/>
</dbReference>
<dbReference type="Gene3D" id="3.40.710.10">
    <property type="entry name" value="DD-peptidase/beta-lactamase superfamily"/>
    <property type="match status" value="1"/>
</dbReference>
<evidence type="ECO:0000259" key="2">
    <source>
        <dbReference type="Pfam" id="PF00144"/>
    </source>
</evidence>
<dbReference type="AlphaFoldDB" id="A0A6M1RUF5"/>
<evidence type="ECO:0000256" key="1">
    <source>
        <dbReference type="SAM" id="SignalP"/>
    </source>
</evidence>
<feature type="domain" description="Beta-lactamase-related" evidence="2">
    <location>
        <begin position="64"/>
        <end position="310"/>
    </location>
</feature>
<feature type="signal peptide" evidence="1">
    <location>
        <begin position="1"/>
        <end position="23"/>
    </location>
</feature>
<dbReference type="PANTHER" id="PTHR46825">
    <property type="entry name" value="D-ALANYL-D-ALANINE-CARBOXYPEPTIDASE/ENDOPEPTIDASE AMPH"/>
    <property type="match status" value="1"/>
</dbReference>
<organism evidence="3 4">
    <name type="scientific">Grimontia sedimenti</name>
    <dbReference type="NCBI Taxonomy" id="2711294"/>
    <lineage>
        <taxon>Bacteria</taxon>
        <taxon>Pseudomonadati</taxon>
        <taxon>Pseudomonadota</taxon>
        <taxon>Gammaproteobacteria</taxon>
        <taxon>Vibrionales</taxon>
        <taxon>Vibrionaceae</taxon>
        <taxon>Grimontia</taxon>
    </lineage>
</organism>
<proteinExistence type="predicted"/>
<gene>
    <name evidence="3" type="ORF">G5S52_18605</name>
</gene>
<dbReference type="InterPro" id="IPR050491">
    <property type="entry name" value="AmpC-like"/>
</dbReference>
<protein>
    <submittedName>
        <fullName evidence="3">Beta-lactamase family protein</fullName>
    </submittedName>
</protein>
<comment type="caution">
    <text evidence="3">The sequence shown here is derived from an EMBL/GenBank/DDBJ whole genome shotgun (WGS) entry which is preliminary data.</text>
</comment>
<keyword evidence="4" id="KW-1185">Reference proteome</keyword>
<dbReference type="RefSeq" id="WP_165017260.1">
    <property type="nucleotide sequence ID" value="NZ_JAALDL010000016.1"/>
</dbReference>
<accession>A0A6M1RUF5</accession>
<dbReference type="InterPro" id="IPR012338">
    <property type="entry name" value="Beta-lactam/transpept-like"/>
</dbReference>
<evidence type="ECO:0000313" key="3">
    <source>
        <dbReference type="EMBL" id="NGN99577.1"/>
    </source>
</evidence>
<dbReference type="SUPFAM" id="SSF56601">
    <property type="entry name" value="beta-lactamase/transpeptidase-like"/>
    <property type="match status" value="1"/>
</dbReference>
<feature type="chain" id="PRO_5026964147" evidence="1">
    <location>
        <begin position="24"/>
        <end position="438"/>
    </location>
</feature>
<dbReference type="EMBL" id="JAALDL010000016">
    <property type="protein sequence ID" value="NGN99577.1"/>
    <property type="molecule type" value="Genomic_DNA"/>
</dbReference>
<evidence type="ECO:0000313" key="4">
    <source>
        <dbReference type="Proteomes" id="UP000473008"/>
    </source>
</evidence>
<dbReference type="PANTHER" id="PTHR46825:SF9">
    <property type="entry name" value="BETA-LACTAMASE-RELATED DOMAIN-CONTAINING PROTEIN"/>
    <property type="match status" value="1"/>
</dbReference>
<keyword evidence="1" id="KW-0732">Signal</keyword>
<dbReference type="Pfam" id="PF00144">
    <property type="entry name" value="Beta-lactamase"/>
    <property type="match status" value="1"/>
</dbReference>
<sequence>MNHILFIIAFVFPLSCLASNYNAFENDTLHDYEASERINTYTDIIVFKNGVEVYRSNSHGSDDFAIASVTKLITATSTLRILNKNQIDVDSKVGELWGEFPQSLKQITIGQLFSHTSGLNDLPIGFEGMAREEVLNAISKEPLAFEPGESWHYSNAGYYILGLLIEELSGVSWEKFVTSEILRPLGMNDTHFSSDALSGWTIEGHNITRSEPFDIKSSYSAGSIVSTVDDLSIFISALLEGRIIPEDDFSKMTSNHSPNGFIEFGYGVNISKSENSVILGHDGWLPGFTSSVKFDKDGKCVVVILSRLDSVRPGELSNDLIDKCLGVETKKLNMKEHQGLSPHLFLSSYKLVPLPKEVEDILGAELVSQISEMIISKNGKSFEVSFNSEGQEPATLKLDTSGRLINGQLDISIEARENYNYVIFKQSGLAIKYQKKAD</sequence>